<keyword evidence="5 6" id="KW-0961">Cell wall biogenesis/degradation</keyword>
<dbReference type="Gene3D" id="2.40.440.10">
    <property type="entry name" value="L,D-transpeptidase catalytic domain-like"/>
    <property type="match status" value="1"/>
</dbReference>
<dbReference type="InterPro" id="IPR050979">
    <property type="entry name" value="LD-transpeptidase"/>
</dbReference>
<comment type="caution">
    <text evidence="9">The sequence shown here is derived from an EMBL/GenBank/DDBJ whole genome shotgun (WGS) entry which is preliminary data.</text>
</comment>
<dbReference type="CDD" id="cd16913">
    <property type="entry name" value="YkuD_like"/>
    <property type="match status" value="1"/>
</dbReference>
<keyword evidence="2" id="KW-0808">Transferase</keyword>
<dbReference type="InterPro" id="IPR038063">
    <property type="entry name" value="Transpep_catalytic_dom"/>
</dbReference>
<dbReference type="RefSeq" id="WP_252809485.1">
    <property type="nucleotide sequence ID" value="NZ_BAAABM010000010.1"/>
</dbReference>
<dbReference type="InterPro" id="IPR002477">
    <property type="entry name" value="Peptidoglycan-bd-like"/>
</dbReference>
<organism evidence="9 10">
    <name type="scientific">Actinoallomurus spadix</name>
    <dbReference type="NCBI Taxonomy" id="79912"/>
    <lineage>
        <taxon>Bacteria</taxon>
        <taxon>Bacillati</taxon>
        <taxon>Actinomycetota</taxon>
        <taxon>Actinomycetes</taxon>
        <taxon>Streptosporangiales</taxon>
        <taxon>Thermomonosporaceae</taxon>
        <taxon>Actinoallomurus</taxon>
    </lineage>
</organism>
<gene>
    <name evidence="9" type="ORF">GCM10010151_17360</name>
</gene>
<sequence length="246" mass="26489">MRMSLGKAVAIGTLSAAALVPAVAAPATAFAVAATSPVQAQANPTLHFGDKGPAVTRLQQRLIALHYDPGTVDGQYGSQTRFAVWAFQKAQGMHPNQSAPVGSKTWAALEHPKVPKPLVKSGAKNRAEVDLTHQLLYIYKSGKLVLISHVSSGRAYYYQNGHKINARTPTGSYAVYRKAKGWETGPLGKLYKANYFYRGYAIHGEPEVPLYPASHGCVRTPMHTADIVAKLLPLKTKVYVKGKAPA</sequence>
<evidence type="ECO:0000256" key="6">
    <source>
        <dbReference type="PROSITE-ProRule" id="PRU01373"/>
    </source>
</evidence>
<keyword evidence="7" id="KW-0732">Signal</keyword>
<feature type="domain" description="L,D-TPase catalytic" evidence="8">
    <location>
        <begin position="125"/>
        <end position="241"/>
    </location>
</feature>
<dbReference type="SUPFAM" id="SSF141523">
    <property type="entry name" value="L,D-transpeptidase catalytic domain-like"/>
    <property type="match status" value="1"/>
</dbReference>
<dbReference type="EMBL" id="BAAABM010000010">
    <property type="protein sequence ID" value="GAA0327941.1"/>
    <property type="molecule type" value="Genomic_DNA"/>
</dbReference>
<accession>A0ABN0W7J2</accession>
<feature type="active site" description="Nucleophile" evidence="6">
    <location>
        <position position="217"/>
    </location>
</feature>
<dbReference type="SUPFAM" id="SSF47090">
    <property type="entry name" value="PGBD-like"/>
    <property type="match status" value="1"/>
</dbReference>
<dbReference type="PANTHER" id="PTHR30582">
    <property type="entry name" value="L,D-TRANSPEPTIDASE"/>
    <property type="match status" value="1"/>
</dbReference>
<evidence type="ECO:0000313" key="9">
    <source>
        <dbReference type="EMBL" id="GAA0327941.1"/>
    </source>
</evidence>
<dbReference type="InterPro" id="IPR005490">
    <property type="entry name" value="LD_TPept_cat_dom"/>
</dbReference>
<evidence type="ECO:0000259" key="8">
    <source>
        <dbReference type="PROSITE" id="PS52029"/>
    </source>
</evidence>
<dbReference type="Proteomes" id="UP001501822">
    <property type="component" value="Unassembled WGS sequence"/>
</dbReference>
<keyword evidence="3 6" id="KW-0133">Cell shape</keyword>
<evidence type="ECO:0000256" key="4">
    <source>
        <dbReference type="ARBA" id="ARBA00022984"/>
    </source>
</evidence>
<keyword evidence="10" id="KW-1185">Reference proteome</keyword>
<reference evidence="9 10" key="1">
    <citation type="journal article" date="2019" name="Int. J. Syst. Evol. Microbiol.">
        <title>The Global Catalogue of Microorganisms (GCM) 10K type strain sequencing project: providing services to taxonomists for standard genome sequencing and annotation.</title>
        <authorList>
            <consortium name="The Broad Institute Genomics Platform"/>
            <consortium name="The Broad Institute Genome Sequencing Center for Infectious Disease"/>
            <person name="Wu L."/>
            <person name="Ma J."/>
        </authorList>
    </citation>
    <scope>NUCLEOTIDE SEQUENCE [LARGE SCALE GENOMIC DNA]</scope>
    <source>
        <strain evidence="9 10">JCM 3146</strain>
    </source>
</reference>
<evidence type="ECO:0000256" key="7">
    <source>
        <dbReference type="SAM" id="SignalP"/>
    </source>
</evidence>
<protein>
    <submittedName>
        <fullName evidence="9">L,D-transpeptidase family protein</fullName>
    </submittedName>
</protein>
<feature type="chain" id="PRO_5047396408" evidence="7">
    <location>
        <begin position="25"/>
        <end position="246"/>
    </location>
</feature>
<proteinExistence type="predicted"/>
<comment type="pathway">
    <text evidence="1 6">Cell wall biogenesis; peptidoglycan biosynthesis.</text>
</comment>
<evidence type="ECO:0000256" key="3">
    <source>
        <dbReference type="ARBA" id="ARBA00022960"/>
    </source>
</evidence>
<dbReference type="Pfam" id="PF03734">
    <property type="entry name" value="YkuD"/>
    <property type="match status" value="1"/>
</dbReference>
<feature type="signal peptide" evidence="7">
    <location>
        <begin position="1"/>
        <end position="24"/>
    </location>
</feature>
<dbReference type="Pfam" id="PF01471">
    <property type="entry name" value="PG_binding_1"/>
    <property type="match status" value="1"/>
</dbReference>
<keyword evidence="4 6" id="KW-0573">Peptidoglycan synthesis</keyword>
<dbReference type="PROSITE" id="PS52029">
    <property type="entry name" value="LD_TPASE"/>
    <property type="match status" value="1"/>
</dbReference>
<evidence type="ECO:0000256" key="5">
    <source>
        <dbReference type="ARBA" id="ARBA00023316"/>
    </source>
</evidence>
<evidence type="ECO:0000256" key="2">
    <source>
        <dbReference type="ARBA" id="ARBA00022679"/>
    </source>
</evidence>
<dbReference type="Gene3D" id="1.10.101.10">
    <property type="entry name" value="PGBD-like superfamily/PGBD"/>
    <property type="match status" value="1"/>
</dbReference>
<dbReference type="PANTHER" id="PTHR30582:SF2">
    <property type="entry name" value="L,D-TRANSPEPTIDASE YCIB-RELATED"/>
    <property type="match status" value="1"/>
</dbReference>
<evidence type="ECO:0000313" key="10">
    <source>
        <dbReference type="Proteomes" id="UP001501822"/>
    </source>
</evidence>
<dbReference type="InterPro" id="IPR036366">
    <property type="entry name" value="PGBDSf"/>
</dbReference>
<dbReference type="InterPro" id="IPR036365">
    <property type="entry name" value="PGBD-like_sf"/>
</dbReference>
<evidence type="ECO:0000256" key="1">
    <source>
        <dbReference type="ARBA" id="ARBA00004752"/>
    </source>
</evidence>
<feature type="active site" description="Proton donor/acceptor" evidence="6">
    <location>
        <position position="203"/>
    </location>
</feature>
<name>A0ABN0W7J2_9ACTN</name>